<reference evidence="3 4" key="1">
    <citation type="submission" date="2014-10" db="EMBL/GenBank/DDBJ databases">
        <title>Draft genome of the hookworm Ancylostoma caninum.</title>
        <authorList>
            <person name="Mitreva M."/>
        </authorList>
    </citation>
    <scope>NUCLEOTIDE SEQUENCE [LARGE SCALE GENOMIC DNA]</scope>
    <source>
        <strain evidence="3 4">Baltimore</strain>
    </source>
</reference>
<dbReference type="EMBL" id="JOJR01000061">
    <property type="protein sequence ID" value="RCN47505.1"/>
    <property type="molecule type" value="Genomic_DNA"/>
</dbReference>
<dbReference type="AlphaFoldDB" id="A0A368GWU8"/>
<evidence type="ECO:0000256" key="2">
    <source>
        <dbReference type="SAM" id="SignalP"/>
    </source>
</evidence>
<feature type="chain" id="PRO_5016876151" evidence="2">
    <location>
        <begin position="17"/>
        <end position="390"/>
    </location>
</feature>
<feature type="region of interest" description="Disordered" evidence="1">
    <location>
        <begin position="233"/>
        <end position="297"/>
    </location>
</feature>
<accession>A0A368GWU8</accession>
<feature type="compositionally biased region" description="Low complexity" evidence="1">
    <location>
        <begin position="342"/>
        <end position="356"/>
    </location>
</feature>
<feature type="region of interest" description="Disordered" evidence="1">
    <location>
        <begin position="324"/>
        <end position="390"/>
    </location>
</feature>
<evidence type="ECO:0000313" key="4">
    <source>
        <dbReference type="Proteomes" id="UP000252519"/>
    </source>
</evidence>
<comment type="caution">
    <text evidence="3">The sequence shown here is derived from an EMBL/GenBank/DDBJ whole genome shotgun (WGS) entry which is preliminary data.</text>
</comment>
<protein>
    <submittedName>
        <fullName evidence="3">Uncharacterized protein</fullName>
    </submittedName>
</protein>
<feature type="compositionally biased region" description="Low complexity" evidence="1">
    <location>
        <begin position="379"/>
        <end position="390"/>
    </location>
</feature>
<evidence type="ECO:0000256" key="1">
    <source>
        <dbReference type="SAM" id="MobiDB-lite"/>
    </source>
</evidence>
<keyword evidence="4" id="KW-1185">Reference proteome</keyword>
<feature type="compositionally biased region" description="Polar residues" evidence="1">
    <location>
        <begin position="324"/>
        <end position="341"/>
    </location>
</feature>
<name>A0A368GWU8_ANCCA</name>
<feature type="compositionally biased region" description="Polar residues" evidence="1">
    <location>
        <begin position="242"/>
        <end position="253"/>
    </location>
</feature>
<proteinExistence type="predicted"/>
<dbReference type="Proteomes" id="UP000252519">
    <property type="component" value="Unassembled WGS sequence"/>
</dbReference>
<evidence type="ECO:0000313" key="3">
    <source>
        <dbReference type="EMBL" id="RCN47505.1"/>
    </source>
</evidence>
<sequence>MRILLLLFCTFIFVEAQKANSSCLRTNVLKVAREYTPHKKLDKVHAKAIKEIRQAYKNWGADYHPFGRDLLSENHENFDLVLESIYVRYDSTKPIGIKRLTHIDSKKRNKTVVEYYILPGGEHDRYIAPLKQGSFDLFLNECNSTNLPLKKMSLMILPKLGDIDNPNSDSTVLMLNDSETISEVPERGIKSYGSVNMMYIICNSPTGPNRNLAALAVMCERYKKAGYLPSNTLGDKVGSKPNGGSNTQVQTRTAQDKSYGYQGVLQGRTGQGNSYGNQVGPRRQTGQGTFYGSQGGAQARTGQYKSWKIRGGLQEQTGLYNSYGNQWAPQGQTGQYNGDGNQWSGQGQPGQYSSYGNQGGSQGQTGNNFYDDQGDYPHNQNSFGSNNNWN</sequence>
<organism evidence="3 4">
    <name type="scientific">Ancylostoma caninum</name>
    <name type="common">Dog hookworm</name>
    <dbReference type="NCBI Taxonomy" id="29170"/>
    <lineage>
        <taxon>Eukaryota</taxon>
        <taxon>Metazoa</taxon>
        <taxon>Ecdysozoa</taxon>
        <taxon>Nematoda</taxon>
        <taxon>Chromadorea</taxon>
        <taxon>Rhabditida</taxon>
        <taxon>Rhabditina</taxon>
        <taxon>Rhabditomorpha</taxon>
        <taxon>Strongyloidea</taxon>
        <taxon>Ancylostomatidae</taxon>
        <taxon>Ancylostomatinae</taxon>
        <taxon>Ancylostoma</taxon>
    </lineage>
</organism>
<keyword evidence="2" id="KW-0732">Signal</keyword>
<feature type="signal peptide" evidence="2">
    <location>
        <begin position="1"/>
        <end position="16"/>
    </location>
</feature>
<gene>
    <name evidence="3" type="ORF">ANCCAN_06402</name>
</gene>